<comment type="caution">
    <text evidence="1">The sequence shown here is derived from an EMBL/GenBank/DDBJ whole genome shotgun (WGS) entry which is preliminary data.</text>
</comment>
<dbReference type="AlphaFoldDB" id="A0A5C5YMN7"/>
<name>A0A5C5YMN7_9BACT</name>
<proteinExistence type="predicted"/>
<keyword evidence="2" id="KW-1185">Reference proteome</keyword>
<dbReference type="EMBL" id="SJPJ01000002">
    <property type="protein sequence ID" value="TWT76194.1"/>
    <property type="molecule type" value="Genomic_DNA"/>
</dbReference>
<protein>
    <submittedName>
        <fullName evidence="1">Uncharacterized protein</fullName>
    </submittedName>
</protein>
<evidence type="ECO:0000313" key="2">
    <source>
        <dbReference type="Proteomes" id="UP000315010"/>
    </source>
</evidence>
<dbReference type="Proteomes" id="UP000315010">
    <property type="component" value="Unassembled WGS sequence"/>
</dbReference>
<reference evidence="1 2" key="1">
    <citation type="submission" date="2019-02" db="EMBL/GenBank/DDBJ databases">
        <title>Deep-cultivation of Planctomycetes and their phenomic and genomic characterization uncovers novel biology.</title>
        <authorList>
            <person name="Wiegand S."/>
            <person name="Jogler M."/>
            <person name="Boedeker C."/>
            <person name="Pinto D."/>
            <person name="Vollmers J."/>
            <person name="Rivas-Marin E."/>
            <person name="Kohn T."/>
            <person name="Peeters S.H."/>
            <person name="Heuer A."/>
            <person name="Rast P."/>
            <person name="Oberbeckmann S."/>
            <person name="Bunk B."/>
            <person name="Jeske O."/>
            <person name="Meyerdierks A."/>
            <person name="Storesund J.E."/>
            <person name="Kallscheuer N."/>
            <person name="Luecker S."/>
            <person name="Lage O.M."/>
            <person name="Pohl T."/>
            <person name="Merkel B.J."/>
            <person name="Hornburger P."/>
            <person name="Mueller R.-W."/>
            <person name="Bruemmer F."/>
            <person name="Labrenz M."/>
            <person name="Spormann A.M."/>
            <person name="Op Den Camp H."/>
            <person name="Overmann J."/>
            <person name="Amann R."/>
            <person name="Jetten M.S.M."/>
            <person name="Mascher T."/>
            <person name="Medema M.H."/>
            <person name="Devos D.P."/>
            <person name="Kaster A.-K."/>
            <person name="Ovreas L."/>
            <person name="Rohde M."/>
            <person name="Galperin M.Y."/>
            <person name="Jogler C."/>
        </authorList>
    </citation>
    <scope>NUCLEOTIDE SEQUENCE [LARGE SCALE GENOMIC DNA]</scope>
    <source>
        <strain evidence="1 2">CA13</strain>
    </source>
</reference>
<sequence>MNFSSEVSLPNRVLYALAEENRGATSAWRVRILCVRDALEHKSAIPAESNTKQLIKRMVAGKQLGPIEGLKEVYQVIVPYASLCPVSAEVVAQEANPRAAISHLTAFVHHSVSYELPDTLHLTIAPASTFLPAGTTPEDWLDATLPRPRKPSSILGREVQWSSTKDEWDFGFEIGMHEGLPIYTTDLERTLLEGLRSPNYCGGFKHVLECWVRSLDEIEIGKIVTYANKFSQNILKQRIGFVLETLGVKHQEFDEWATKAVRGSSAVLVAGEPFCSEFSERWKISLNCPSSELSILENRD</sequence>
<evidence type="ECO:0000313" key="1">
    <source>
        <dbReference type="EMBL" id="TWT76194.1"/>
    </source>
</evidence>
<dbReference type="RefSeq" id="WP_146404003.1">
    <property type="nucleotide sequence ID" value="NZ_SJPJ01000002.1"/>
</dbReference>
<accession>A0A5C5YMN7</accession>
<gene>
    <name evidence="1" type="ORF">CA13_66850</name>
</gene>
<organism evidence="1 2">
    <name type="scientific">Novipirellula herctigrandis</name>
    <dbReference type="NCBI Taxonomy" id="2527986"/>
    <lineage>
        <taxon>Bacteria</taxon>
        <taxon>Pseudomonadati</taxon>
        <taxon>Planctomycetota</taxon>
        <taxon>Planctomycetia</taxon>
        <taxon>Pirellulales</taxon>
        <taxon>Pirellulaceae</taxon>
        <taxon>Novipirellula</taxon>
    </lineage>
</organism>
<dbReference type="OrthoDB" id="3240019at2"/>